<dbReference type="Gene3D" id="3.40.390.10">
    <property type="entry name" value="Collagenase (Catalytic Domain)"/>
    <property type="match status" value="1"/>
</dbReference>
<dbReference type="GO" id="GO:0004222">
    <property type="term" value="F:metalloendopeptidase activity"/>
    <property type="evidence" value="ECO:0007669"/>
    <property type="project" value="InterPro"/>
</dbReference>
<evidence type="ECO:0000256" key="8">
    <source>
        <dbReference type="SAM" id="Phobius"/>
    </source>
</evidence>
<keyword evidence="4" id="KW-0479">Metal-binding</keyword>
<dbReference type="CDD" id="cd08662">
    <property type="entry name" value="M13"/>
    <property type="match status" value="1"/>
</dbReference>
<keyword evidence="6" id="KW-0862">Zinc</keyword>
<evidence type="ECO:0000313" key="11">
    <source>
        <dbReference type="EMBL" id="KAB5594129.1"/>
    </source>
</evidence>
<sequence>MSLCEHQPDDDIPVDSALWRRVRLRTKAAPLLVGSENGDNPVSNKPSLWSRFSRSIHEPVSVLTASLLVLCLILLILSSVFAGLFAGAQHRIKELAPSETVTVTSSITETHTESTTILGPTVTTTATTTVTLGAPVPTSDPLPCLTPQCIVVASSIITSLDTSQDPCESFYNYANGGWLSNHPLPIDKPIYGQFNELAVNNKASARVIQSILDLPLPKDRNSPDAISLGKLKGLYQSCVNEPLLDKIGSRPLLEVVDTIKTLLNGDLKSPIYKGPGRKYSVPAPFEDEENAPRKITVEGLTAAVAYLHSRSIDVLFGFGIDGDAGLDPNLMTLQFSQGGTGLPSKEYYDDEEIVQVYTETISAILFAINEESSKSEQLYWYTKPIQWVEKLVSRISDLATGGASELEPKDSVWPPWPWPPWGEPKPDDEKPAERADRLAKGVVKFETRLAKAGLDLDILFGQPFETYNPMNLTDLAAALPAIDFPAYFSAFTPRAFPSRLIASYPAYASLLNGILNSTDYDIVEAYLLAHTSLELGPHLGTSTAVWKAVRSLQETLQGLKKGVVGDRGEWCLGKVEEALGFAAGRFFVQETFGGDARKKAESVIENVIGAFKNSLETVEWMDKESSKAAHEKATAIRIKVGYPTSPNTTSDASIAAYYSALKISEDEFFENMFSARATENFREWLKLGRRRDLGTWEMIPSEVNAYFNPPENSLVFPAGILQPPFFGKDWPLYMQYGAFGAVAAHELTHAFDSAGRLYNQNGKLEEWWTNKTSKQFDERAQCYARQYSEYTVDDGKGGKVHLNGNLTLGENLADSGVIQAYRAWKSVSNKKSDFLLPGLDYTYEQLFWLSFARIWATKIKSAYAVQRARTDPHSPAQYRVDGTLSNIPAFAEAFGCKKHTRMNPEKQCALWQ</sequence>
<keyword evidence="7" id="KW-0482">Metalloprotease</keyword>
<evidence type="ECO:0000256" key="6">
    <source>
        <dbReference type="ARBA" id="ARBA00022833"/>
    </source>
</evidence>
<evidence type="ECO:0000256" key="1">
    <source>
        <dbReference type="ARBA" id="ARBA00001947"/>
    </source>
</evidence>
<comment type="similarity">
    <text evidence="2">Belongs to the peptidase M13 family.</text>
</comment>
<evidence type="ECO:0000256" key="5">
    <source>
        <dbReference type="ARBA" id="ARBA00022801"/>
    </source>
</evidence>
<keyword evidence="12" id="KW-1185">Reference proteome</keyword>
<evidence type="ECO:0000256" key="7">
    <source>
        <dbReference type="ARBA" id="ARBA00023049"/>
    </source>
</evidence>
<feature type="domain" description="Peptidase M13 N-terminal" evidence="10">
    <location>
        <begin position="166"/>
        <end position="643"/>
    </location>
</feature>
<feature type="domain" description="Peptidase M13 C-terminal" evidence="9">
    <location>
        <begin position="704"/>
        <end position="909"/>
    </location>
</feature>
<dbReference type="Gene3D" id="1.10.1380.10">
    <property type="entry name" value="Neutral endopeptidase , domain2"/>
    <property type="match status" value="1"/>
</dbReference>
<evidence type="ECO:0000256" key="2">
    <source>
        <dbReference type="ARBA" id="ARBA00007357"/>
    </source>
</evidence>
<dbReference type="InterPro" id="IPR008753">
    <property type="entry name" value="Peptidase_M13_N"/>
</dbReference>
<dbReference type="GO" id="GO:0016485">
    <property type="term" value="P:protein processing"/>
    <property type="evidence" value="ECO:0007669"/>
    <property type="project" value="TreeGrafter"/>
</dbReference>
<evidence type="ECO:0000259" key="10">
    <source>
        <dbReference type="Pfam" id="PF05649"/>
    </source>
</evidence>
<keyword evidence="8" id="KW-0472">Membrane</keyword>
<dbReference type="PROSITE" id="PS51885">
    <property type="entry name" value="NEPRILYSIN"/>
    <property type="match status" value="1"/>
</dbReference>
<accession>A0A5N5QR59</accession>
<keyword evidence="8" id="KW-1133">Transmembrane helix</keyword>
<reference evidence="11 12" key="1">
    <citation type="journal article" date="2019" name="Fungal Biol. Biotechnol.">
        <title>Draft genome sequence of fastidious pathogen Ceratobasidium theobromae, which causes vascular-streak dieback in Theobroma cacao.</title>
        <authorList>
            <person name="Ali S.S."/>
            <person name="Asman A."/>
            <person name="Shao J."/>
            <person name="Firmansyah A.P."/>
            <person name="Susilo A.W."/>
            <person name="Rosmana A."/>
            <person name="McMahon P."/>
            <person name="Junaid M."/>
            <person name="Guest D."/>
            <person name="Kheng T.Y."/>
            <person name="Meinhardt L.W."/>
            <person name="Bailey B.A."/>
        </authorList>
    </citation>
    <scope>NUCLEOTIDE SEQUENCE [LARGE SCALE GENOMIC DNA]</scope>
    <source>
        <strain evidence="11 12">CT2</strain>
    </source>
</reference>
<comment type="cofactor">
    <cofactor evidence="1">
        <name>Zn(2+)</name>
        <dbReference type="ChEBI" id="CHEBI:29105"/>
    </cofactor>
</comment>
<dbReference type="PANTHER" id="PTHR11733:SF167">
    <property type="entry name" value="FI17812P1-RELATED"/>
    <property type="match status" value="1"/>
</dbReference>
<dbReference type="GO" id="GO:0046872">
    <property type="term" value="F:metal ion binding"/>
    <property type="evidence" value="ECO:0007669"/>
    <property type="project" value="UniProtKB-KW"/>
</dbReference>
<dbReference type="OrthoDB" id="6475849at2759"/>
<dbReference type="SUPFAM" id="SSF55486">
    <property type="entry name" value="Metalloproteases ('zincins'), catalytic domain"/>
    <property type="match status" value="1"/>
</dbReference>
<evidence type="ECO:0000259" key="9">
    <source>
        <dbReference type="Pfam" id="PF01431"/>
    </source>
</evidence>
<keyword evidence="8" id="KW-0812">Transmembrane</keyword>
<keyword evidence="3" id="KW-0645">Protease</keyword>
<dbReference type="InterPro" id="IPR042089">
    <property type="entry name" value="Peptidase_M13_dom_2"/>
</dbReference>
<dbReference type="InterPro" id="IPR000718">
    <property type="entry name" value="Peptidase_M13"/>
</dbReference>
<dbReference type="Pfam" id="PF01431">
    <property type="entry name" value="Peptidase_M13"/>
    <property type="match status" value="1"/>
</dbReference>
<dbReference type="PRINTS" id="PR00786">
    <property type="entry name" value="NEPRILYSIN"/>
</dbReference>
<evidence type="ECO:0000256" key="3">
    <source>
        <dbReference type="ARBA" id="ARBA00022670"/>
    </source>
</evidence>
<keyword evidence="5" id="KW-0378">Hydrolase</keyword>
<dbReference type="Proteomes" id="UP000383932">
    <property type="component" value="Unassembled WGS sequence"/>
</dbReference>
<evidence type="ECO:0000256" key="4">
    <source>
        <dbReference type="ARBA" id="ARBA00022723"/>
    </source>
</evidence>
<dbReference type="InterPro" id="IPR024079">
    <property type="entry name" value="MetalloPept_cat_dom_sf"/>
</dbReference>
<name>A0A5N5QR59_9AGAM</name>
<dbReference type="EMBL" id="SSOP01000025">
    <property type="protein sequence ID" value="KAB5594129.1"/>
    <property type="molecule type" value="Genomic_DNA"/>
</dbReference>
<dbReference type="Pfam" id="PF05649">
    <property type="entry name" value="Peptidase_M13_N"/>
    <property type="match status" value="1"/>
</dbReference>
<comment type="caution">
    <text evidence="11">The sequence shown here is derived from an EMBL/GenBank/DDBJ whole genome shotgun (WGS) entry which is preliminary data.</text>
</comment>
<dbReference type="InterPro" id="IPR018497">
    <property type="entry name" value="Peptidase_M13_C"/>
</dbReference>
<feature type="transmembrane region" description="Helical" evidence="8">
    <location>
        <begin position="60"/>
        <end position="85"/>
    </location>
</feature>
<protein>
    <submittedName>
        <fullName evidence="11">Endothelin-converting enzyme</fullName>
    </submittedName>
</protein>
<dbReference type="PANTHER" id="PTHR11733">
    <property type="entry name" value="ZINC METALLOPROTEASE FAMILY M13 NEPRILYSIN-RELATED"/>
    <property type="match status" value="1"/>
</dbReference>
<gene>
    <name evidence="11" type="ORF">CTheo_2466</name>
</gene>
<proteinExistence type="inferred from homology"/>
<organism evidence="11 12">
    <name type="scientific">Ceratobasidium theobromae</name>
    <dbReference type="NCBI Taxonomy" id="1582974"/>
    <lineage>
        <taxon>Eukaryota</taxon>
        <taxon>Fungi</taxon>
        <taxon>Dikarya</taxon>
        <taxon>Basidiomycota</taxon>
        <taxon>Agaricomycotina</taxon>
        <taxon>Agaricomycetes</taxon>
        <taxon>Cantharellales</taxon>
        <taxon>Ceratobasidiaceae</taxon>
        <taxon>Ceratobasidium</taxon>
    </lineage>
</organism>
<dbReference type="AlphaFoldDB" id="A0A5N5QR59"/>
<evidence type="ECO:0000313" key="12">
    <source>
        <dbReference type="Proteomes" id="UP000383932"/>
    </source>
</evidence>
<dbReference type="GO" id="GO:0005886">
    <property type="term" value="C:plasma membrane"/>
    <property type="evidence" value="ECO:0007669"/>
    <property type="project" value="TreeGrafter"/>
</dbReference>